<evidence type="ECO:0000313" key="2">
    <source>
        <dbReference type="EMBL" id="KAJ3423653.1"/>
    </source>
</evidence>
<dbReference type="InterPro" id="IPR011989">
    <property type="entry name" value="ARM-like"/>
</dbReference>
<evidence type="ECO:0000313" key="3">
    <source>
        <dbReference type="Proteomes" id="UP001146793"/>
    </source>
</evidence>
<proteinExistence type="predicted"/>
<sequence length="854" mass="95911">MKLLLIVLLVLLSTLINTYPTKLNYVVGHQYEYITKGTLDARGHEVTSGTTTYGVKGNMNSIFATKCIDEDSEKYLFICNMFDTKVGVNQGDSATMQPLHSHVTSEGDSPLGYDMYYEHYKATGKLGKIYYNTADSASLVEIKVGAISSMQTYLTHPQQKQTQMLDDPLGSYNAVFYGYNAADSALTIKKNFNQNNVKTFSDPKVVKNTVQVQGSTNTMIHKYGHIQTSSVNQLVVFKKHSAGEEQSGELDASKIGMNSDIGSHGVLNMNLQGIYGVEHAERKGLSTTHSTFQHLKDSEEHVESSLFGFSRARATRAPTLEEDFEDYNANAEIVKLNELTASNEFVKYSNEIIKIADKLVQYYNLKPQDLESDLVPSLIQNSHEGNAMITTLFYILSTSEVKAAQRLIISYGLKSESESVRDIAIMACHNVKSPLSELLYALKKLYVSEKNHNALAAMGTTIENIEDQDARQEASNFLISQLYYSLSKTAKDQDEHMIASIINGISNAGEGSIDLMDLPLQQLTAHPHYKVRRAIADYFELVHHHSEDKSNSGFAEIFLEDMLAKEENWHLKRQIGRFLGKSLTIENSDPNFPFNKDWKYDKIMGGKEVGAEFSMEFFIGTNFDCNQKYFNYKVMGNIELDLLLFGMINVPGLQAHGEYGRQNGAKLLDEFFLKVFTKVVWQKPIPSLDCIEHTYPIAHTAPALDLSYTVFVSIIPITFYIKATLTLDLSWGWKICDDTLLAMVELIPAAGLTISGGAEINLFILKAGVQLVGGLNGDLRPQGYVHGSECTIGFDLDFTSHPFNIKMDAYFAWKKCKFLIFDCHWGKHNEHDFFNWSEPSHNDIIYNVDYKIAK</sequence>
<dbReference type="SUPFAM" id="SSF48371">
    <property type="entry name" value="ARM repeat"/>
    <property type="match status" value="1"/>
</dbReference>
<reference evidence="2" key="1">
    <citation type="submission" date="2022-08" db="EMBL/GenBank/DDBJ databases">
        <title>Novel sulphate-reducing endosymbionts in the free-living metamonad Anaeramoeba.</title>
        <authorList>
            <person name="Jerlstrom-Hultqvist J."/>
            <person name="Cepicka I."/>
            <person name="Gallot-Lavallee L."/>
            <person name="Salas-Leiva D."/>
            <person name="Curtis B.A."/>
            <person name="Zahonova K."/>
            <person name="Pipaliya S."/>
            <person name="Dacks J."/>
            <person name="Roger A.J."/>
        </authorList>
    </citation>
    <scope>NUCLEOTIDE SEQUENCE</scope>
    <source>
        <strain evidence="2">Busselton2</strain>
    </source>
</reference>
<dbReference type="EMBL" id="JANTQA010000076">
    <property type="protein sequence ID" value="KAJ3423653.1"/>
    <property type="molecule type" value="Genomic_DNA"/>
</dbReference>
<organism evidence="2 3">
    <name type="scientific">Anaeramoeba flamelloides</name>
    <dbReference type="NCBI Taxonomy" id="1746091"/>
    <lineage>
        <taxon>Eukaryota</taxon>
        <taxon>Metamonada</taxon>
        <taxon>Anaeramoebidae</taxon>
        <taxon>Anaeramoeba</taxon>
    </lineage>
</organism>
<feature type="signal peptide" evidence="1">
    <location>
        <begin position="1"/>
        <end position="18"/>
    </location>
</feature>
<accession>A0AAV7Y1P8</accession>
<dbReference type="InterPro" id="IPR016024">
    <property type="entry name" value="ARM-type_fold"/>
</dbReference>
<keyword evidence="1" id="KW-0732">Signal</keyword>
<dbReference type="Proteomes" id="UP001146793">
    <property type="component" value="Unassembled WGS sequence"/>
</dbReference>
<evidence type="ECO:0000256" key="1">
    <source>
        <dbReference type="SAM" id="SignalP"/>
    </source>
</evidence>
<comment type="caution">
    <text evidence="2">The sequence shown here is derived from an EMBL/GenBank/DDBJ whole genome shotgun (WGS) entry which is preliminary data.</text>
</comment>
<evidence type="ECO:0008006" key="4">
    <source>
        <dbReference type="Google" id="ProtNLM"/>
    </source>
</evidence>
<feature type="chain" id="PRO_5043563653" description="Vitellogenin domain-containing protein" evidence="1">
    <location>
        <begin position="19"/>
        <end position="854"/>
    </location>
</feature>
<name>A0AAV7Y1P8_9EUKA</name>
<protein>
    <recommendedName>
        <fullName evidence="4">Vitellogenin domain-containing protein</fullName>
    </recommendedName>
</protein>
<dbReference type="Gene3D" id="1.25.10.10">
    <property type="entry name" value="Leucine-rich Repeat Variant"/>
    <property type="match status" value="1"/>
</dbReference>
<gene>
    <name evidence="2" type="ORF">M0812_30186</name>
</gene>
<dbReference type="AlphaFoldDB" id="A0AAV7Y1P8"/>